<accession>A0A9N8EUE6</accession>
<dbReference type="Proteomes" id="UP001153069">
    <property type="component" value="Unassembled WGS sequence"/>
</dbReference>
<feature type="compositionally biased region" description="Basic and acidic residues" evidence="1">
    <location>
        <begin position="689"/>
        <end position="699"/>
    </location>
</feature>
<evidence type="ECO:0000313" key="2">
    <source>
        <dbReference type="EMBL" id="CAB9526908.1"/>
    </source>
</evidence>
<sequence>MMSSDDAPFKAFATTSVSTHIETGMDIDMMSGFEPPKMTDMKLYDHHQGGEEQLLPLEKHHVILGRYNKGKKVKALTPAVEVYKKVRSQIRRTKYLSSSEVHHIKNSTSLLLQEELELAEQPAVTFWVDVHKAEQAGTGKYQELLQANPQLRYLNDFDGDVVVFVQDHQDYFLKADIDTKRRKCGTAASNSNDNNNNKVVEFSTEASVVSACSTSACSRTTVAHTVSTLGSSPSADHNAAATRTTSPVAIHDDNDKTIQPVVTPPCPAEATAGAPKVRDNFTRKASMEVSVISNCSASTSACDHSAALTVSSLSTHTPQPSFAAFEPKQLFQLEIGAIVDIEAEVDQICCRWICAGPELEVIKRKTTLVEAFVSHVLEYQHVLCGNGSPLLNSPAVELQQLNETLLVQAVNVLGNSMVEWFHKFPSSCLPGEENAWLEQFQQQPQQFASGGPHTRVESDGCLTTMQIDSDIGGMEVGSVGTYDGSEEMQAALSDDDRVTLASHYLSEFSLSSDNPQDRTPTEQWHFTGIVVGEGEQVGERICIADWLGAEEARQGAREGKLLNPKNHQPQLKGLPGTRIRARAEWSPVCRDQEHNRAMQDAEWAPVCRDEEHNRAMQDADQAQKERGTSKVSEARTASQKRLFQRLQSNLRGKTSEKKRTRIDRERRPSRPWTASSPKANRSSRNRSSSPDEGRWEQHAYPDQSAITNEAQLNILFRRLRHNDPTLKQVRIAGDLALAKALELTQALGPNFYHWDLRPVWDKSTNRNEKPSYLVLKQIEPTLWEDSQSSE</sequence>
<gene>
    <name evidence="2" type="ORF">SEMRO_1909_G304820.1</name>
</gene>
<feature type="compositionally biased region" description="Basic and acidic residues" evidence="1">
    <location>
        <begin position="653"/>
        <end position="668"/>
    </location>
</feature>
<feature type="compositionally biased region" description="Polar residues" evidence="1">
    <location>
        <begin position="629"/>
        <end position="652"/>
    </location>
</feature>
<keyword evidence="3" id="KW-1185">Reference proteome</keyword>
<feature type="compositionally biased region" description="Low complexity" evidence="1">
    <location>
        <begin position="674"/>
        <end position="688"/>
    </location>
</feature>
<dbReference type="EMBL" id="CAICTM010001907">
    <property type="protein sequence ID" value="CAB9526908.1"/>
    <property type="molecule type" value="Genomic_DNA"/>
</dbReference>
<dbReference type="AlphaFoldDB" id="A0A9N8EUE6"/>
<feature type="compositionally biased region" description="Basic and acidic residues" evidence="1">
    <location>
        <begin position="612"/>
        <end position="628"/>
    </location>
</feature>
<organism evidence="2 3">
    <name type="scientific">Seminavis robusta</name>
    <dbReference type="NCBI Taxonomy" id="568900"/>
    <lineage>
        <taxon>Eukaryota</taxon>
        <taxon>Sar</taxon>
        <taxon>Stramenopiles</taxon>
        <taxon>Ochrophyta</taxon>
        <taxon>Bacillariophyta</taxon>
        <taxon>Bacillariophyceae</taxon>
        <taxon>Bacillariophycidae</taxon>
        <taxon>Naviculales</taxon>
        <taxon>Naviculaceae</taxon>
        <taxon>Seminavis</taxon>
    </lineage>
</organism>
<reference evidence="2" key="1">
    <citation type="submission" date="2020-06" db="EMBL/GenBank/DDBJ databases">
        <authorList>
            <consortium name="Plant Systems Biology data submission"/>
        </authorList>
    </citation>
    <scope>NUCLEOTIDE SEQUENCE</scope>
    <source>
        <strain evidence="2">D6</strain>
    </source>
</reference>
<protein>
    <submittedName>
        <fullName evidence="2">Uncharacterized protein</fullName>
    </submittedName>
</protein>
<comment type="caution">
    <text evidence="2">The sequence shown here is derived from an EMBL/GenBank/DDBJ whole genome shotgun (WGS) entry which is preliminary data.</text>
</comment>
<evidence type="ECO:0000313" key="3">
    <source>
        <dbReference type="Proteomes" id="UP001153069"/>
    </source>
</evidence>
<name>A0A9N8EUE6_9STRA</name>
<evidence type="ECO:0000256" key="1">
    <source>
        <dbReference type="SAM" id="MobiDB-lite"/>
    </source>
</evidence>
<feature type="region of interest" description="Disordered" evidence="1">
    <location>
        <begin position="612"/>
        <end position="704"/>
    </location>
</feature>
<proteinExistence type="predicted"/>